<evidence type="ECO:0000313" key="3">
    <source>
        <dbReference type="Proteomes" id="UP000050761"/>
    </source>
</evidence>
<sequence>MNQSKIELPVLLCSLVFDNKVTMISQGEPPMWRFSNSDMIDFMGKMELIKFAMEQWALPAQHYGVSRNNKYKDERLYTFANMAYAGIREVGCHFEQCNDGYGFVKDAVFVCVYGAEVPTNALLYEKGTEPGCTASDCSLIENSTCLGLLCDAPHDPTSML</sequence>
<proteinExistence type="predicted"/>
<feature type="domain" description="SCP" evidence="1">
    <location>
        <begin position="47"/>
        <end position="113"/>
    </location>
</feature>
<accession>A0A3P8AES3</accession>
<dbReference type="InterPro" id="IPR035940">
    <property type="entry name" value="CAP_sf"/>
</dbReference>
<keyword evidence="3" id="KW-1185">Reference proteome</keyword>
<accession>A0A183FXF9</accession>
<dbReference type="WBParaSite" id="HPBE_0001323401-mRNA-1">
    <property type="protein sequence ID" value="HPBE_0001323401-mRNA-1"/>
    <property type="gene ID" value="HPBE_0001323401"/>
</dbReference>
<dbReference type="SUPFAM" id="SSF55797">
    <property type="entry name" value="PR-1-like"/>
    <property type="match status" value="1"/>
</dbReference>
<gene>
    <name evidence="2" type="ORF">HPBE_LOCUS13235</name>
</gene>
<dbReference type="Proteomes" id="UP000050761">
    <property type="component" value="Unassembled WGS sequence"/>
</dbReference>
<dbReference type="AlphaFoldDB" id="A0A183FXF9"/>
<protein>
    <submittedName>
        <fullName evidence="4">SCP domain-containing protein</fullName>
    </submittedName>
</protein>
<dbReference type="OrthoDB" id="5874910at2759"/>
<evidence type="ECO:0000259" key="1">
    <source>
        <dbReference type="Pfam" id="PF00188"/>
    </source>
</evidence>
<reference evidence="2 3" key="1">
    <citation type="submission" date="2018-11" db="EMBL/GenBank/DDBJ databases">
        <authorList>
            <consortium name="Pathogen Informatics"/>
        </authorList>
    </citation>
    <scope>NUCLEOTIDE SEQUENCE [LARGE SCALE GENOMIC DNA]</scope>
</reference>
<name>A0A183FXF9_HELPZ</name>
<evidence type="ECO:0000313" key="2">
    <source>
        <dbReference type="EMBL" id="VDO95387.1"/>
    </source>
</evidence>
<dbReference type="EMBL" id="UZAH01027833">
    <property type="protein sequence ID" value="VDO95387.1"/>
    <property type="molecule type" value="Genomic_DNA"/>
</dbReference>
<dbReference type="Pfam" id="PF00188">
    <property type="entry name" value="CAP"/>
    <property type="match status" value="1"/>
</dbReference>
<dbReference type="Gene3D" id="3.40.33.10">
    <property type="entry name" value="CAP"/>
    <property type="match status" value="1"/>
</dbReference>
<organism evidence="3 4">
    <name type="scientific">Heligmosomoides polygyrus</name>
    <name type="common">Parasitic roundworm</name>
    <dbReference type="NCBI Taxonomy" id="6339"/>
    <lineage>
        <taxon>Eukaryota</taxon>
        <taxon>Metazoa</taxon>
        <taxon>Ecdysozoa</taxon>
        <taxon>Nematoda</taxon>
        <taxon>Chromadorea</taxon>
        <taxon>Rhabditida</taxon>
        <taxon>Rhabditina</taxon>
        <taxon>Rhabditomorpha</taxon>
        <taxon>Strongyloidea</taxon>
        <taxon>Heligmosomidae</taxon>
        <taxon>Heligmosomoides</taxon>
    </lineage>
</organism>
<evidence type="ECO:0000313" key="4">
    <source>
        <dbReference type="WBParaSite" id="HPBE_0001323401-mRNA-1"/>
    </source>
</evidence>
<dbReference type="InterPro" id="IPR014044">
    <property type="entry name" value="CAP_dom"/>
</dbReference>
<reference evidence="4" key="2">
    <citation type="submission" date="2019-09" db="UniProtKB">
        <authorList>
            <consortium name="WormBaseParasite"/>
        </authorList>
    </citation>
    <scope>IDENTIFICATION</scope>
</reference>